<dbReference type="CDD" id="cd06173">
    <property type="entry name" value="MFS_MefA_like"/>
    <property type="match status" value="1"/>
</dbReference>
<feature type="transmembrane region" description="Helical" evidence="6">
    <location>
        <begin position="317"/>
        <end position="342"/>
    </location>
</feature>
<dbReference type="Proteomes" id="UP001432222">
    <property type="component" value="Chromosome"/>
</dbReference>
<protein>
    <submittedName>
        <fullName evidence="7">MFS transporter</fullName>
    </submittedName>
</protein>
<feature type="transmembrane region" description="Helical" evidence="6">
    <location>
        <begin position="34"/>
        <end position="57"/>
    </location>
</feature>
<dbReference type="Gene3D" id="1.20.1250.20">
    <property type="entry name" value="MFS general substrate transporter like domains"/>
    <property type="match status" value="1"/>
</dbReference>
<dbReference type="PRINTS" id="PR01988">
    <property type="entry name" value="EXPORTERBACE"/>
</dbReference>
<dbReference type="EMBL" id="CP108110">
    <property type="protein sequence ID" value="WUQ86340.1"/>
    <property type="molecule type" value="Genomic_DNA"/>
</dbReference>
<sequence>MRSERGDGGRGPGRGGLPAVRRGLAALREPRFRLFFGGYSVSLTGSAMASTALPFAVLASTGSLTDVSVVMAARIVPLVVLLLIGGVAGDRLPRRRVMLAADTLRTVSQAALAAALLTGRDDLLLLVALAALGGVGEAFFGPSLDGLVTALVPARLLQDANALLSTARSVASLIGPAAAGLLATVVSPALVLGVDAVSYLVSSLMLAALPVDGGVPQKGVPPLVQLREGWVAFRSRTWLWAVTLQFCAFNLLVWGPFLVLGPITAERRYGGPDSWGLVMAAYGLGALAGGLALLGVRPRRPLLVTTAASLCWAAPSACLALHLPLAAVAAGALCAGVAQALFGTLWPTTLQEHIPNEMLSRVRSYVSFGSLALGPVGLSLAGPLAQRVGVGRVLAVGALWQLVAACAVLALPAIRGLARPAAGPAEKVPAAAR</sequence>
<evidence type="ECO:0000256" key="4">
    <source>
        <dbReference type="ARBA" id="ARBA00022989"/>
    </source>
</evidence>
<evidence type="ECO:0000256" key="2">
    <source>
        <dbReference type="ARBA" id="ARBA00022475"/>
    </source>
</evidence>
<accession>A0ABZ1U729</accession>
<dbReference type="SUPFAM" id="SSF103473">
    <property type="entry name" value="MFS general substrate transporter"/>
    <property type="match status" value="1"/>
</dbReference>
<evidence type="ECO:0000313" key="7">
    <source>
        <dbReference type="EMBL" id="WUQ86340.1"/>
    </source>
</evidence>
<dbReference type="RefSeq" id="WP_328956967.1">
    <property type="nucleotide sequence ID" value="NZ_CP108110.1"/>
</dbReference>
<keyword evidence="3 6" id="KW-0812">Transmembrane</keyword>
<evidence type="ECO:0000313" key="8">
    <source>
        <dbReference type="Proteomes" id="UP001432222"/>
    </source>
</evidence>
<keyword evidence="4 6" id="KW-1133">Transmembrane helix</keyword>
<dbReference type="PANTHER" id="PTHR23513">
    <property type="entry name" value="INTEGRAL MEMBRANE EFFLUX PROTEIN-RELATED"/>
    <property type="match status" value="1"/>
</dbReference>
<feature type="transmembrane region" description="Helical" evidence="6">
    <location>
        <begin position="393"/>
        <end position="414"/>
    </location>
</feature>
<proteinExistence type="predicted"/>
<gene>
    <name evidence="7" type="ORF">OHA16_27345</name>
</gene>
<dbReference type="PANTHER" id="PTHR23513:SF11">
    <property type="entry name" value="STAPHYLOFERRIN A TRANSPORTER"/>
    <property type="match status" value="1"/>
</dbReference>
<dbReference type="InterPro" id="IPR022324">
    <property type="entry name" value="Bacilysin_exporter_BacE_put"/>
</dbReference>
<feature type="transmembrane region" description="Helical" evidence="6">
    <location>
        <begin position="69"/>
        <end position="89"/>
    </location>
</feature>
<feature type="transmembrane region" description="Helical" evidence="6">
    <location>
        <begin position="169"/>
        <end position="190"/>
    </location>
</feature>
<dbReference type="InterPro" id="IPR011701">
    <property type="entry name" value="MFS"/>
</dbReference>
<dbReference type="InterPro" id="IPR036259">
    <property type="entry name" value="MFS_trans_sf"/>
</dbReference>
<name>A0ABZ1U729_9ACTN</name>
<comment type="subcellular location">
    <subcellularLocation>
        <location evidence="1">Cell membrane</location>
        <topology evidence="1">Multi-pass membrane protein</topology>
    </subcellularLocation>
</comment>
<feature type="transmembrane region" description="Helical" evidence="6">
    <location>
        <begin position="237"/>
        <end position="263"/>
    </location>
</feature>
<reference evidence="7" key="1">
    <citation type="submission" date="2022-10" db="EMBL/GenBank/DDBJ databases">
        <title>The complete genomes of actinobacterial strains from the NBC collection.</title>
        <authorList>
            <person name="Joergensen T.S."/>
            <person name="Alvarez Arevalo M."/>
            <person name="Sterndorff E.B."/>
            <person name="Faurdal D."/>
            <person name="Vuksanovic O."/>
            <person name="Mourched A.-S."/>
            <person name="Charusanti P."/>
            <person name="Shaw S."/>
            <person name="Blin K."/>
            <person name="Weber T."/>
        </authorList>
    </citation>
    <scope>NUCLEOTIDE SEQUENCE</scope>
    <source>
        <strain evidence="7">NBC_00222</strain>
    </source>
</reference>
<evidence type="ECO:0000256" key="3">
    <source>
        <dbReference type="ARBA" id="ARBA00022692"/>
    </source>
</evidence>
<feature type="transmembrane region" description="Helical" evidence="6">
    <location>
        <begin position="275"/>
        <end position="296"/>
    </location>
</feature>
<organism evidence="7 8">
    <name type="scientific">Kitasatospora purpeofusca</name>
    <dbReference type="NCBI Taxonomy" id="67352"/>
    <lineage>
        <taxon>Bacteria</taxon>
        <taxon>Bacillati</taxon>
        <taxon>Actinomycetota</taxon>
        <taxon>Actinomycetes</taxon>
        <taxon>Kitasatosporales</taxon>
        <taxon>Streptomycetaceae</taxon>
        <taxon>Kitasatospora</taxon>
    </lineage>
</organism>
<evidence type="ECO:0000256" key="6">
    <source>
        <dbReference type="SAM" id="Phobius"/>
    </source>
</evidence>
<dbReference type="Pfam" id="PF07690">
    <property type="entry name" value="MFS_1"/>
    <property type="match status" value="1"/>
</dbReference>
<feature type="transmembrane region" description="Helical" evidence="6">
    <location>
        <begin position="362"/>
        <end position="381"/>
    </location>
</feature>
<evidence type="ECO:0000256" key="1">
    <source>
        <dbReference type="ARBA" id="ARBA00004651"/>
    </source>
</evidence>
<evidence type="ECO:0000256" key="5">
    <source>
        <dbReference type="ARBA" id="ARBA00023136"/>
    </source>
</evidence>
<keyword evidence="2" id="KW-1003">Cell membrane</keyword>
<keyword evidence="8" id="KW-1185">Reference proteome</keyword>
<keyword evidence="5 6" id="KW-0472">Membrane</keyword>